<dbReference type="VEuPathDB" id="FungiDB:PC9H_008941"/>
<name>A0A8H7DR15_PLEOS</name>
<dbReference type="EMBL" id="JACETU010000006">
    <property type="protein sequence ID" value="KAF7426572.1"/>
    <property type="molecule type" value="Genomic_DNA"/>
</dbReference>
<organism evidence="1 2">
    <name type="scientific">Pleurotus ostreatus</name>
    <name type="common">Oyster mushroom</name>
    <name type="synonym">White-rot fungus</name>
    <dbReference type="NCBI Taxonomy" id="5322"/>
    <lineage>
        <taxon>Eukaryota</taxon>
        <taxon>Fungi</taxon>
        <taxon>Dikarya</taxon>
        <taxon>Basidiomycota</taxon>
        <taxon>Agaricomycotina</taxon>
        <taxon>Agaricomycetes</taxon>
        <taxon>Agaricomycetidae</taxon>
        <taxon>Agaricales</taxon>
        <taxon>Pleurotineae</taxon>
        <taxon>Pleurotaceae</taxon>
        <taxon>Pleurotus</taxon>
    </lineage>
</organism>
<accession>A0A8H7DR15</accession>
<dbReference type="GeneID" id="59378759"/>
<evidence type="ECO:0000313" key="2">
    <source>
        <dbReference type="Proteomes" id="UP000623687"/>
    </source>
</evidence>
<comment type="caution">
    <text evidence="1">The sequence shown here is derived from an EMBL/GenBank/DDBJ whole genome shotgun (WGS) entry which is preliminary data.</text>
</comment>
<dbReference type="AlphaFoldDB" id="A0A8H7DR15"/>
<protein>
    <submittedName>
        <fullName evidence="1">Uncharacterized protein</fullName>
    </submittedName>
</protein>
<sequence>MAILEWQARFVNHEVVGFGLIRLACEEAASASNVGDSVKLGRGKKMEVNANSARQVELQSAPHLFDVL</sequence>
<keyword evidence="2" id="KW-1185">Reference proteome</keyword>
<proteinExistence type="predicted"/>
<gene>
    <name evidence="1" type="ORF">PC9H_008941</name>
</gene>
<reference evidence="1" key="1">
    <citation type="submission" date="2019-07" db="EMBL/GenBank/DDBJ databases">
        <authorList>
            <person name="Palmer J.M."/>
        </authorList>
    </citation>
    <scope>NUCLEOTIDE SEQUENCE</scope>
    <source>
        <strain evidence="1">PC9</strain>
    </source>
</reference>
<evidence type="ECO:0000313" key="1">
    <source>
        <dbReference type="EMBL" id="KAF7426572.1"/>
    </source>
</evidence>
<dbReference type="RefSeq" id="XP_036629876.1">
    <property type="nucleotide sequence ID" value="XM_036778448.1"/>
</dbReference>
<dbReference type="Proteomes" id="UP000623687">
    <property type="component" value="Unassembled WGS sequence"/>
</dbReference>